<name>A0A087U4U9_STEMI</name>
<protein>
    <submittedName>
        <fullName evidence="1">Uncharacterized protein</fullName>
    </submittedName>
</protein>
<accession>A0A087U4U9</accession>
<dbReference type="EMBL" id="KK118168">
    <property type="protein sequence ID" value="KFM72388.1"/>
    <property type="molecule type" value="Genomic_DNA"/>
</dbReference>
<reference evidence="1 2" key="1">
    <citation type="submission" date="2013-11" db="EMBL/GenBank/DDBJ databases">
        <title>Genome sequencing of Stegodyphus mimosarum.</title>
        <authorList>
            <person name="Bechsgaard J."/>
        </authorList>
    </citation>
    <scope>NUCLEOTIDE SEQUENCE [LARGE SCALE GENOMIC DNA]</scope>
</reference>
<sequence length="47" mass="5443">MSHTGLLEEKRAPYSSYHYDLIKENIKQIAAEERTCYNLHMISPTCG</sequence>
<organism evidence="1 2">
    <name type="scientific">Stegodyphus mimosarum</name>
    <name type="common">African social velvet spider</name>
    <dbReference type="NCBI Taxonomy" id="407821"/>
    <lineage>
        <taxon>Eukaryota</taxon>
        <taxon>Metazoa</taxon>
        <taxon>Ecdysozoa</taxon>
        <taxon>Arthropoda</taxon>
        <taxon>Chelicerata</taxon>
        <taxon>Arachnida</taxon>
        <taxon>Araneae</taxon>
        <taxon>Araneomorphae</taxon>
        <taxon>Entelegynae</taxon>
        <taxon>Eresoidea</taxon>
        <taxon>Eresidae</taxon>
        <taxon>Stegodyphus</taxon>
    </lineage>
</organism>
<feature type="non-terminal residue" evidence="1">
    <location>
        <position position="47"/>
    </location>
</feature>
<evidence type="ECO:0000313" key="2">
    <source>
        <dbReference type="Proteomes" id="UP000054359"/>
    </source>
</evidence>
<keyword evidence="2" id="KW-1185">Reference proteome</keyword>
<proteinExistence type="predicted"/>
<dbReference type="Proteomes" id="UP000054359">
    <property type="component" value="Unassembled WGS sequence"/>
</dbReference>
<evidence type="ECO:0000313" key="1">
    <source>
        <dbReference type="EMBL" id="KFM72388.1"/>
    </source>
</evidence>
<gene>
    <name evidence="1" type="ORF">X975_22619</name>
</gene>
<dbReference type="AlphaFoldDB" id="A0A087U4U9"/>